<comment type="caution">
    <text evidence="3">The sequence shown here is derived from an EMBL/GenBank/DDBJ whole genome shotgun (WGS) entry which is preliminary data.</text>
</comment>
<sequence>ARLGMLIVKAALIRILAEFEVEVCEKTQIPLKWDPKAFPLCPENGICLHFKKKIQS</sequence>
<dbReference type="EMBL" id="VTPC01049739">
    <property type="protein sequence ID" value="KAF2890578.1"/>
    <property type="molecule type" value="Genomic_DNA"/>
</dbReference>
<evidence type="ECO:0000313" key="4">
    <source>
        <dbReference type="Proteomes" id="UP000801492"/>
    </source>
</evidence>
<dbReference type="GO" id="GO:0016705">
    <property type="term" value="F:oxidoreductase activity, acting on paired donors, with incorporation or reduction of molecular oxygen"/>
    <property type="evidence" value="ECO:0007669"/>
    <property type="project" value="InterPro"/>
</dbReference>
<feature type="chain" id="PRO_5035470335" evidence="2">
    <location>
        <begin position="18"/>
        <end position="56"/>
    </location>
</feature>
<evidence type="ECO:0000313" key="3">
    <source>
        <dbReference type="EMBL" id="KAF2890578.1"/>
    </source>
</evidence>
<keyword evidence="4" id="KW-1185">Reference proteome</keyword>
<reference evidence="3" key="1">
    <citation type="submission" date="2019-08" db="EMBL/GenBank/DDBJ databases">
        <title>The genome of the North American firefly Photinus pyralis.</title>
        <authorList>
            <consortium name="Photinus pyralis genome working group"/>
            <person name="Fallon T.R."/>
            <person name="Sander Lower S.E."/>
            <person name="Weng J.-K."/>
        </authorList>
    </citation>
    <scope>NUCLEOTIDE SEQUENCE</scope>
    <source>
        <strain evidence="3">TRF0915ILg1</strain>
        <tissue evidence="3">Whole body</tissue>
    </source>
</reference>
<keyword evidence="1" id="KW-0560">Oxidoreductase</keyword>
<feature type="signal peptide" evidence="2">
    <location>
        <begin position="1"/>
        <end position="17"/>
    </location>
</feature>
<keyword evidence="1" id="KW-0503">Monooxygenase</keyword>
<protein>
    <submittedName>
        <fullName evidence="3">Uncharacterized protein</fullName>
    </submittedName>
</protein>
<keyword evidence="2" id="KW-0732">Signal</keyword>
<dbReference type="InterPro" id="IPR036396">
    <property type="entry name" value="Cyt_P450_sf"/>
</dbReference>
<feature type="non-terminal residue" evidence="3">
    <location>
        <position position="1"/>
    </location>
</feature>
<dbReference type="GO" id="GO:0005506">
    <property type="term" value="F:iron ion binding"/>
    <property type="evidence" value="ECO:0007669"/>
    <property type="project" value="InterPro"/>
</dbReference>
<dbReference type="AlphaFoldDB" id="A0A8K0G9S0"/>
<evidence type="ECO:0000256" key="1">
    <source>
        <dbReference type="ARBA" id="ARBA00023033"/>
    </source>
</evidence>
<evidence type="ECO:0000256" key="2">
    <source>
        <dbReference type="SAM" id="SignalP"/>
    </source>
</evidence>
<organism evidence="3 4">
    <name type="scientific">Ignelater luminosus</name>
    <name type="common">Cucubano</name>
    <name type="synonym">Pyrophorus luminosus</name>
    <dbReference type="NCBI Taxonomy" id="2038154"/>
    <lineage>
        <taxon>Eukaryota</taxon>
        <taxon>Metazoa</taxon>
        <taxon>Ecdysozoa</taxon>
        <taxon>Arthropoda</taxon>
        <taxon>Hexapoda</taxon>
        <taxon>Insecta</taxon>
        <taxon>Pterygota</taxon>
        <taxon>Neoptera</taxon>
        <taxon>Endopterygota</taxon>
        <taxon>Coleoptera</taxon>
        <taxon>Polyphaga</taxon>
        <taxon>Elateriformia</taxon>
        <taxon>Elateroidea</taxon>
        <taxon>Elateridae</taxon>
        <taxon>Agrypninae</taxon>
        <taxon>Pyrophorini</taxon>
        <taxon>Ignelater</taxon>
    </lineage>
</organism>
<dbReference type="GO" id="GO:0004497">
    <property type="term" value="F:monooxygenase activity"/>
    <property type="evidence" value="ECO:0007669"/>
    <property type="project" value="UniProtKB-KW"/>
</dbReference>
<gene>
    <name evidence="3" type="ORF">ILUMI_15595</name>
</gene>
<name>A0A8K0G9S0_IGNLU</name>
<dbReference type="GO" id="GO:0020037">
    <property type="term" value="F:heme binding"/>
    <property type="evidence" value="ECO:0007669"/>
    <property type="project" value="InterPro"/>
</dbReference>
<dbReference type="Proteomes" id="UP000801492">
    <property type="component" value="Unassembled WGS sequence"/>
</dbReference>
<dbReference type="SUPFAM" id="SSF48264">
    <property type="entry name" value="Cytochrome P450"/>
    <property type="match status" value="1"/>
</dbReference>
<dbReference type="OrthoDB" id="2789670at2759"/>
<proteinExistence type="predicted"/>
<accession>A0A8K0G9S0</accession>